<dbReference type="GO" id="GO:0016706">
    <property type="term" value="F:2-oxoglutarate-dependent dioxygenase activity"/>
    <property type="evidence" value="ECO:0007669"/>
    <property type="project" value="UniProtKB-ARBA"/>
</dbReference>
<dbReference type="Pfam" id="PF05721">
    <property type="entry name" value="PhyH"/>
    <property type="match status" value="1"/>
</dbReference>
<name>A0YEB2_9GAMM</name>
<evidence type="ECO:0000313" key="2">
    <source>
        <dbReference type="Proteomes" id="UP000004931"/>
    </source>
</evidence>
<dbReference type="PANTHER" id="PTHR37563">
    <property type="entry name" value="PHYTANOYL-COA DIOXYGENASE FAMILY PROTEIN (AFU_ORTHOLOGUE AFUA_2G03330)"/>
    <property type="match status" value="1"/>
</dbReference>
<dbReference type="Proteomes" id="UP000004931">
    <property type="component" value="Unassembled WGS sequence"/>
</dbReference>
<dbReference type="AlphaFoldDB" id="A0YEB2"/>
<organism evidence="1 2">
    <name type="scientific">marine gamma proteobacterium HTCC2143</name>
    <dbReference type="NCBI Taxonomy" id="247633"/>
    <lineage>
        <taxon>Bacteria</taxon>
        <taxon>Pseudomonadati</taxon>
        <taxon>Pseudomonadota</taxon>
        <taxon>Gammaproteobacteria</taxon>
        <taxon>Cellvibrionales</taxon>
        <taxon>Spongiibacteraceae</taxon>
        <taxon>BD1-7 clade</taxon>
    </lineage>
</organism>
<evidence type="ECO:0000313" key="1">
    <source>
        <dbReference type="EMBL" id="EAW30748.1"/>
    </source>
</evidence>
<dbReference type="OrthoDB" id="9796766at2"/>
<protein>
    <recommendedName>
        <fullName evidence="3">Phytanoyl-CoA dioxygenase family protein</fullName>
    </recommendedName>
</protein>
<dbReference type="STRING" id="247633.GP2143_02454"/>
<dbReference type="InterPro" id="IPR008775">
    <property type="entry name" value="Phytyl_CoA_dOase-like"/>
</dbReference>
<accession>A0YEB2</accession>
<proteinExistence type="predicted"/>
<dbReference type="EMBL" id="AAVT01000006">
    <property type="protein sequence ID" value="EAW30748.1"/>
    <property type="molecule type" value="Genomic_DNA"/>
</dbReference>
<sequence length="413" mass="44855">MNLIPTEFDPAYIASKVTAGSQMYSVELSSKDPMKSVLENNPEIYFVPPKRSSEWGQWEFKPGAYYDTTTGSKHPYWNDKDLPIPSKDINRLRSDMLKWGYCKIEDALSPDQVSTIRQRVLEQAEGERLAGIAQKTPSGQNINCCINKGQCFEGLIEQSPSVVQGGALVEQLVTEALGSNWICTSLIASISLKGGVPQALHQDQDIALDSRSPLTINILTPITDIDETNGGTLVIPGSHLVLSDAVRNQKSVDKLPPAINIDAKAGTMIITDGRLLHSTGINHTESPRIVMLNGMQHPLIRQQENWMLSVKPEVVKRASPKLLQRMGYQATNAAQTNEGHGFGASGSIDEATGSIAEFRLAADRGEYLRVGELGPSSTEQELKAPFTLRDVVAKARAGQQSAPVGIGGTKINP</sequence>
<dbReference type="SUPFAM" id="SSF51197">
    <property type="entry name" value="Clavaminate synthase-like"/>
    <property type="match status" value="1"/>
</dbReference>
<dbReference type="Gene3D" id="2.60.120.620">
    <property type="entry name" value="q2cbj1_9rhob like domain"/>
    <property type="match status" value="1"/>
</dbReference>
<dbReference type="eggNOG" id="COG5285">
    <property type="taxonomic scope" value="Bacteria"/>
</dbReference>
<evidence type="ECO:0008006" key="3">
    <source>
        <dbReference type="Google" id="ProtNLM"/>
    </source>
</evidence>
<dbReference type="InterPro" id="IPR051961">
    <property type="entry name" value="Fungal_Metabolite_Diox"/>
</dbReference>
<comment type="caution">
    <text evidence="1">The sequence shown here is derived from an EMBL/GenBank/DDBJ whole genome shotgun (WGS) entry which is preliminary data.</text>
</comment>
<keyword evidence="2" id="KW-1185">Reference proteome</keyword>
<gene>
    <name evidence="1" type="ORF">GP2143_02454</name>
</gene>
<dbReference type="PANTHER" id="PTHR37563:SF2">
    <property type="entry name" value="PHYTANOYL-COA DIOXYGENASE FAMILY PROTEIN (AFU_ORTHOLOGUE AFUA_2G03330)"/>
    <property type="match status" value="1"/>
</dbReference>
<reference evidence="1 2" key="1">
    <citation type="journal article" date="2010" name="J. Bacteriol.">
        <title>Genome sequence of the oligotrophic marine Gammaproteobacterium HTCC2143, isolated from the Oregon Coast.</title>
        <authorList>
            <person name="Oh H.M."/>
            <person name="Kang I."/>
            <person name="Ferriera S."/>
            <person name="Giovannoni S.J."/>
            <person name="Cho J.C."/>
        </authorList>
    </citation>
    <scope>NUCLEOTIDE SEQUENCE [LARGE SCALE GENOMIC DNA]</scope>
    <source>
        <strain evidence="1 2">HTCC2143</strain>
    </source>
</reference>